<dbReference type="InterPro" id="IPR042099">
    <property type="entry name" value="ANL_N_sf"/>
</dbReference>
<evidence type="ECO:0000259" key="2">
    <source>
        <dbReference type="Pfam" id="PF13193"/>
    </source>
</evidence>
<dbReference type="Gene3D" id="3.30.300.30">
    <property type="match status" value="1"/>
</dbReference>
<dbReference type="PROSITE" id="PS00455">
    <property type="entry name" value="AMP_BINDING"/>
    <property type="match status" value="1"/>
</dbReference>
<evidence type="ECO:0000259" key="1">
    <source>
        <dbReference type="Pfam" id="PF00501"/>
    </source>
</evidence>
<feature type="domain" description="AMP-binding enzyme C-terminal" evidence="2">
    <location>
        <begin position="418"/>
        <end position="496"/>
    </location>
</feature>
<dbReference type="SUPFAM" id="SSF56801">
    <property type="entry name" value="Acetyl-CoA synthetase-like"/>
    <property type="match status" value="1"/>
</dbReference>
<comment type="caution">
    <text evidence="3">The sequence shown here is derived from an EMBL/GenBank/DDBJ whole genome shotgun (WGS) entry which is preliminary data.</text>
</comment>
<feature type="domain" description="AMP-dependent synthetase/ligase" evidence="1">
    <location>
        <begin position="7"/>
        <end position="364"/>
    </location>
</feature>
<organism evidence="3 4">
    <name type="scientific">Rhodococcus artemisiae</name>
    <dbReference type="NCBI Taxonomy" id="714159"/>
    <lineage>
        <taxon>Bacteria</taxon>
        <taxon>Bacillati</taxon>
        <taxon>Actinomycetota</taxon>
        <taxon>Actinomycetes</taxon>
        <taxon>Mycobacteriales</taxon>
        <taxon>Nocardiaceae</taxon>
        <taxon>Rhodococcus</taxon>
    </lineage>
</organism>
<proteinExistence type="predicted"/>
<dbReference type="InterPro" id="IPR020845">
    <property type="entry name" value="AMP-binding_CS"/>
</dbReference>
<dbReference type="Pfam" id="PF13193">
    <property type="entry name" value="AMP-binding_C"/>
    <property type="match status" value="1"/>
</dbReference>
<evidence type="ECO:0000313" key="4">
    <source>
        <dbReference type="Proteomes" id="UP001336020"/>
    </source>
</evidence>
<dbReference type="Gene3D" id="3.40.50.12780">
    <property type="entry name" value="N-terminal domain of ligase-like"/>
    <property type="match status" value="1"/>
</dbReference>
<accession>A0ABU7L9F6</accession>
<name>A0ABU7L9F6_9NOCA</name>
<dbReference type="InterPro" id="IPR000873">
    <property type="entry name" value="AMP-dep_synth/lig_dom"/>
</dbReference>
<dbReference type="Pfam" id="PF00501">
    <property type="entry name" value="AMP-binding"/>
    <property type="match status" value="1"/>
</dbReference>
<dbReference type="InterPro" id="IPR045851">
    <property type="entry name" value="AMP-bd_C_sf"/>
</dbReference>
<dbReference type="InterPro" id="IPR025110">
    <property type="entry name" value="AMP-bd_C"/>
</dbReference>
<dbReference type="RefSeq" id="WP_330133418.1">
    <property type="nucleotide sequence ID" value="NZ_JAUTXY010000004.1"/>
</dbReference>
<sequence length="512" mass="55922">MLDFPDTHAAADPGRPAYIMADTGAVVTYGELVAESRDIAKMLWSKGLRHGDCVAVLMENCASFPKIAWAAQRIGLRYVTLSTRLLPDEIAYILGDSGACALFTSGRCLDAAADAVDLTPGVQHRFTVDEAARGFENLAVELDSVAPGVVPDEREGVDLLYSSGTTGRPKGVVADLPLHPLGTPPGVAGLLHTQWEIGRDSVYLSPAPLYHAAPLRFTMTVHRYGGTAIVMERFDPEKALELVERYRVTHTQMVPTMFIRMLKLPEAQRTAFDVSSLQVVIHAAAPCPPDTKRAMIDWLGPIIHEYYSSTENSLFTALDSQEWLAHPGSVGRSILGTAHILDESGEELPPGESGTIWSDGGLMFEYLNDPEKTAAARNEIGWTTVGDLGYLDEDGYLYLSDRRADLILSGGVNIYPRESEDVLVVHPKVADAAVFGIPHDELGEVVHAVVQPAPGAASGSALEEELLAFLREKLSTYKCPRRIDFVDELPRHATGKLYKRLLRDRYSQKMVS</sequence>
<dbReference type="PANTHER" id="PTHR24096">
    <property type="entry name" value="LONG-CHAIN-FATTY-ACID--COA LIGASE"/>
    <property type="match status" value="1"/>
</dbReference>
<dbReference type="PANTHER" id="PTHR24096:SF323">
    <property type="entry name" value="BLR3536 PROTEIN"/>
    <property type="match status" value="1"/>
</dbReference>
<protein>
    <submittedName>
        <fullName evidence="3">AMP-binding protein</fullName>
    </submittedName>
</protein>
<evidence type="ECO:0000313" key="3">
    <source>
        <dbReference type="EMBL" id="MEE2058188.1"/>
    </source>
</evidence>
<dbReference type="Proteomes" id="UP001336020">
    <property type="component" value="Unassembled WGS sequence"/>
</dbReference>
<gene>
    <name evidence="3" type="ORF">Q7514_11715</name>
</gene>
<dbReference type="EMBL" id="JAUTXY010000004">
    <property type="protein sequence ID" value="MEE2058188.1"/>
    <property type="molecule type" value="Genomic_DNA"/>
</dbReference>
<keyword evidence="4" id="KW-1185">Reference proteome</keyword>
<reference evidence="3 4" key="1">
    <citation type="submission" date="2023-07" db="EMBL/GenBank/DDBJ databases">
        <authorList>
            <person name="Girao M."/>
            <person name="Carvalho M.F."/>
        </authorList>
    </citation>
    <scope>NUCLEOTIDE SEQUENCE [LARGE SCALE GENOMIC DNA]</scope>
    <source>
        <strain evidence="3 4">YIM65754</strain>
    </source>
</reference>